<sequence>MTKYAELILELINQSKDHMTAEQLFLELKKREPKVVLATVYNNLNTLCQEGFIRKMSIEGSSDRYDKIEKHDHLVCKKCGMLSDIRFEDLTKKLENQLGEDILSYDLKVFYLCPKCREENKRRHAPQTGLL</sequence>
<evidence type="ECO:0000256" key="2">
    <source>
        <dbReference type="ARBA" id="ARBA00022491"/>
    </source>
</evidence>
<comment type="similarity">
    <text evidence="1">Belongs to the Fur family.</text>
</comment>
<dbReference type="Pfam" id="PF01475">
    <property type="entry name" value="FUR"/>
    <property type="match status" value="1"/>
</dbReference>
<keyword evidence="4" id="KW-0805">Transcription regulation</keyword>
<dbReference type="GO" id="GO:1900376">
    <property type="term" value="P:regulation of secondary metabolite biosynthetic process"/>
    <property type="evidence" value="ECO:0007669"/>
    <property type="project" value="TreeGrafter"/>
</dbReference>
<keyword evidence="6" id="KW-0804">Transcription</keyword>
<evidence type="ECO:0000256" key="8">
    <source>
        <dbReference type="PIRSR" id="PIRSR602481-2"/>
    </source>
</evidence>
<comment type="cofactor">
    <cofactor evidence="8">
        <name>Mn(2+)</name>
        <dbReference type="ChEBI" id="CHEBI:29035"/>
    </cofactor>
    <cofactor evidence="8">
        <name>Fe(2+)</name>
        <dbReference type="ChEBI" id="CHEBI:29033"/>
    </cofactor>
    <text evidence="8">Binds 1 Mn(2+) or Fe(2+) ion per subunit.</text>
</comment>
<dbReference type="CDD" id="cd07153">
    <property type="entry name" value="Fur_like"/>
    <property type="match status" value="1"/>
</dbReference>
<dbReference type="GO" id="GO:0008270">
    <property type="term" value="F:zinc ion binding"/>
    <property type="evidence" value="ECO:0007669"/>
    <property type="project" value="TreeGrafter"/>
</dbReference>
<feature type="binding site" evidence="7">
    <location>
        <position position="116"/>
    </location>
    <ligand>
        <name>Zn(2+)</name>
        <dbReference type="ChEBI" id="CHEBI:29105"/>
    </ligand>
</feature>
<evidence type="ECO:0000256" key="4">
    <source>
        <dbReference type="ARBA" id="ARBA00023015"/>
    </source>
</evidence>
<dbReference type="AlphaFoldDB" id="A0A9X5BFK8"/>
<comment type="cofactor">
    <cofactor evidence="7">
        <name>Zn(2+)</name>
        <dbReference type="ChEBI" id="CHEBI:29105"/>
    </cofactor>
    <text evidence="7">Binds 1 zinc ion per subunit.</text>
</comment>
<keyword evidence="5" id="KW-0238">DNA-binding</keyword>
<evidence type="ECO:0000313" key="9">
    <source>
        <dbReference type="EMBL" id="NBJ92886.1"/>
    </source>
</evidence>
<keyword evidence="3 7" id="KW-0862">Zinc</keyword>
<evidence type="ECO:0000256" key="7">
    <source>
        <dbReference type="PIRSR" id="PIRSR602481-1"/>
    </source>
</evidence>
<evidence type="ECO:0000256" key="1">
    <source>
        <dbReference type="ARBA" id="ARBA00007957"/>
    </source>
</evidence>
<dbReference type="Proteomes" id="UP001154420">
    <property type="component" value="Unassembled WGS sequence"/>
</dbReference>
<reference evidence="9" key="1">
    <citation type="submission" date="2018-09" db="EMBL/GenBank/DDBJ databases">
        <title>Murine metabolic-syndrome-specific gut microbial biobank.</title>
        <authorList>
            <person name="Liu C."/>
        </authorList>
    </citation>
    <scope>NUCLEOTIDE SEQUENCE</scope>
    <source>
        <strain evidence="9">D42-62</strain>
    </source>
</reference>
<dbReference type="Gene3D" id="1.10.10.10">
    <property type="entry name" value="Winged helix-like DNA-binding domain superfamily/Winged helix DNA-binding domain"/>
    <property type="match status" value="1"/>
</dbReference>
<dbReference type="InterPro" id="IPR036390">
    <property type="entry name" value="WH_DNA-bd_sf"/>
</dbReference>
<keyword evidence="10" id="KW-1185">Reference proteome</keyword>
<protein>
    <submittedName>
        <fullName evidence="9">Transcriptional repressor</fullName>
    </submittedName>
</protein>
<feature type="binding site" evidence="7">
    <location>
        <position position="76"/>
    </location>
    <ligand>
        <name>Zn(2+)</name>
        <dbReference type="ChEBI" id="CHEBI:29105"/>
    </ligand>
</feature>
<evidence type="ECO:0000313" key="10">
    <source>
        <dbReference type="Proteomes" id="UP001154420"/>
    </source>
</evidence>
<gene>
    <name evidence="9" type="ORF">D5281_09815</name>
</gene>
<evidence type="ECO:0000256" key="3">
    <source>
        <dbReference type="ARBA" id="ARBA00022833"/>
    </source>
</evidence>
<feature type="binding site" evidence="7">
    <location>
        <position position="79"/>
    </location>
    <ligand>
        <name>Zn(2+)</name>
        <dbReference type="ChEBI" id="CHEBI:29105"/>
    </ligand>
</feature>
<evidence type="ECO:0000256" key="5">
    <source>
        <dbReference type="ARBA" id="ARBA00023125"/>
    </source>
</evidence>
<feature type="binding site" evidence="8">
    <location>
        <position position="88"/>
    </location>
    <ligand>
        <name>Fe cation</name>
        <dbReference type="ChEBI" id="CHEBI:24875"/>
    </ligand>
</feature>
<dbReference type="PANTHER" id="PTHR33202">
    <property type="entry name" value="ZINC UPTAKE REGULATION PROTEIN"/>
    <property type="match status" value="1"/>
</dbReference>
<keyword evidence="2" id="KW-0678">Repressor</keyword>
<accession>A0A9X5BFK8</accession>
<dbReference type="InterPro" id="IPR043135">
    <property type="entry name" value="Fur_C"/>
</dbReference>
<proteinExistence type="inferred from homology"/>
<dbReference type="InterPro" id="IPR002481">
    <property type="entry name" value="FUR"/>
</dbReference>
<dbReference type="PANTHER" id="PTHR33202:SF7">
    <property type="entry name" value="FERRIC UPTAKE REGULATION PROTEIN"/>
    <property type="match status" value="1"/>
</dbReference>
<keyword evidence="7" id="KW-0479">Metal-binding</keyword>
<dbReference type="GO" id="GO:0045892">
    <property type="term" value="P:negative regulation of DNA-templated transcription"/>
    <property type="evidence" value="ECO:0007669"/>
    <property type="project" value="TreeGrafter"/>
</dbReference>
<keyword evidence="8" id="KW-0408">Iron</keyword>
<organism evidence="9 10">
    <name type="scientific">Parablautia muri</name>
    <dbReference type="NCBI Taxonomy" id="2320879"/>
    <lineage>
        <taxon>Bacteria</taxon>
        <taxon>Bacillati</taxon>
        <taxon>Bacillota</taxon>
        <taxon>Clostridia</taxon>
        <taxon>Lachnospirales</taxon>
        <taxon>Lachnospiraceae</taxon>
        <taxon>Parablautia</taxon>
    </lineage>
</organism>
<comment type="caution">
    <text evidence="9">The sequence shown here is derived from an EMBL/GenBank/DDBJ whole genome shotgun (WGS) entry which is preliminary data.</text>
</comment>
<dbReference type="RefSeq" id="WP_330584924.1">
    <property type="nucleotide sequence ID" value="NZ_QZDT01000013.1"/>
</dbReference>
<name>A0A9X5BFK8_9FIRM</name>
<dbReference type="SUPFAM" id="SSF46785">
    <property type="entry name" value="Winged helix' DNA-binding domain"/>
    <property type="match status" value="1"/>
</dbReference>
<evidence type="ECO:0000256" key="6">
    <source>
        <dbReference type="ARBA" id="ARBA00023163"/>
    </source>
</evidence>
<dbReference type="Gene3D" id="3.30.1490.190">
    <property type="match status" value="1"/>
</dbReference>
<feature type="binding site" evidence="8">
    <location>
        <position position="72"/>
    </location>
    <ligand>
        <name>Fe cation</name>
        <dbReference type="ChEBI" id="CHEBI:24875"/>
    </ligand>
</feature>
<feature type="binding site" evidence="7">
    <location>
        <position position="113"/>
    </location>
    <ligand>
        <name>Zn(2+)</name>
        <dbReference type="ChEBI" id="CHEBI:29105"/>
    </ligand>
</feature>
<dbReference type="InterPro" id="IPR036388">
    <property type="entry name" value="WH-like_DNA-bd_sf"/>
</dbReference>
<dbReference type="EMBL" id="QZDT01000013">
    <property type="protein sequence ID" value="NBJ92886.1"/>
    <property type="molecule type" value="Genomic_DNA"/>
</dbReference>
<dbReference type="GO" id="GO:0000976">
    <property type="term" value="F:transcription cis-regulatory region binding"/>
    <property type="evidence" value="ECO:0007669"/>
    <property type="project" value="TreeGrafter"/>
</dbReference>
<dbReference type="GO" id="GO:0003700">
    <property type="term" value="F:DNA-binding transcription factor activity"/>
    <property type="evidence" value="ECO:0007669"/>
    <property type="project" value="InterPro"/>
</dbReference>